<evidence type="ECO:0000313" key="3">
    <source>
        <dbReference type="Proteomes" id="UP001066276"/>
    </source>
</evidence>
<keyword evidence="1" id="KW-1133">Transmembrane helix</keyword>
<feature type="transmembrane region" description="Helical" evidence="1">
    <location>
        <begin position="54"/>
        <end position="79"/>
    </location>
</feature>
<dbReference type="EMBL" id="JANPWB010000003">
    <property type="protein sequence ID" value="KAJ1200893.1"/>
    <property type="molecule type" value="Genomic_DNA"/>
</dbReference>
<sequence>MKFAPSKVAAGVQLDARHQQLATHGALPSIRIELSGHGGRGRRESFTYHFSRPVVLVVNGYVDLAGLLAQAYFVLVLPLPPVKKTKNY</sequence>
<organism evidence="2 3">
    <name type="scientific">Pleurodeles waltl</name>
    <name type="common">Iberian ribbed newt</name>
    <dbReference type="NCBI Taxonomy" id="8319"/>
    <lineage>
        <taxon>Eukaryota</taxon>
        <taxon>Metazoa</taxon>
        <taxon>Chordata</taxon>
        <taxon>Craniata</taxon>
        <taxon>Vertebrata</taxon>
        <taxon>Euteleostomi</taxon>
        <taxon>Amphibia</taxon>
        <taxon>Batrachia</taxon>
        <taxon>Caudata</taxon>
        <taxon>Salamandroidea</taxon>
        <taxon>Salamandridae</taxon>
        <taxon>Pleurodelinae</taxon>
        <taxon>Pleurodeles</taxon>
    </lineage>
</organism>
<dbReference type="Proteomes" id="UP001066276">
    <property type="component" value="Chromosome 2_1"/>
</dbReference>
<dbReference type="AlphaFoldDB" id="A0AAV7VHU5"/>
<accession>A0AAV7VHU5</accession>
<proteinExistence type="predicted"/>
<evidence type="ECO:0000256" key="1">
    <source>
        <dbReference type="SAM" id="Phobius"/>
    </source>
</evidence>
<keyword evidence="1" id="KW-0472">Membrane</keyword>
<protein>
    <submittedName>
        <fullName evidence="2">Uncharacterized protein</fullName>
    </submittedName>
</protein>
<gene>
    <name evidence="2" type="ORF">NDU88_004714</name>
</gene>
<keyword evidence="1" id="KW-0812">Transmembrane</keyword>
<comment type="caution">
    <text evidence="2">The sequence shown here is derived from an EMBL/GenBank/DDBJ whole genome shotgun (WGS) entry which is preliminary data.</text>
</comment>
<reference evidence="2" key="1">
    <citation type="journal article" date="2022" name="bioRxiv">
        <title>Sequencing and chromosome-scale assembly of the giantPleurodeles waltlgenome.</title>
        <authorList>
            <person name="Brown T."/>
            <person name="Elewa A."/>
            <person name="Iarovenko S."/>
            <person name="Subramanian E."/>
            <person name="Araus A.J."/>
            <person name="Petzold A."/>
            <person name="Susuki M."/>
            <person name="Suzuki K.-i.T."/>
            <person name="Hayashi T."/>
            <person name="Toyoda A."/>
            <person name="Oliveira C."/>
            <person name="Osipova E."/>
            <person name="Leigh N.D."/>
            <person name="Simon A."/>
            <person name="Yun M.H."/>
        </authorList>
    </citation>
    <scope>NUCLEOTIDE SEQUENCE</scope>
    <source>
        <strain evidence="2">20211129_DDA</strain>
        <tissue evidence="2">Liver</tissue>
    </source>
</reference>
<keyword evidence="3" id="KW-1185">Reference proteome</keyword>
<name>A0AAV7VHU5_PLEWA</name>
<evidence type="ECO:0000313" key="2">
    <source>
        <dbReference type="EMBL" id="KAJ1200893.1"/>
    </source>
</evidence>